<protein>
    <recommendedName>
        <fullName evidence="11">Leucine-rich repeat-containing N-terminal plant-type domain-containing protein</fullName>
    </recommendedName>
</protein>
<evidence type="ECO:0000256" key="9">
    <source>
        <dbReference type="ARBA" id="ARBA00023180"/>
    </source>
</evidence>
<accession>A0AAN7IGK3</accession>
<feature type="domain" description="Leucine-rich repeat-containing N-terminal plant-type" evidence="11">
    <location>
        <begin position="40"/>
        <end position="76"/>
    </location>
</feature>
<dbReference type="InterPro" id="IPR046956">
    <property type="entry name" value="RLP23-like"/>
</dbReference>
<keyword evidence="8" id="KW-0675">Receptor</keyword>
<evidence type="ECO:0000256" key="6">
    <source>
        <dbReference type="ARBA" id="ARBA00022989"/>
    </source>
</evidence>
<evidence type="ECO:0000256" key="5">
    <source>
        <dbReference type="ARBA" id="ARBA00022737"/>
    </source>
</evidence>
<name>A0AAN7IGK3_QUERU</name>
<keyword evidence="7" id="KW-0472">Membrane</keyword>
<evidence type="ECO:0000313" key="13">
    <source>
        <dbReference type="Proteomes" id="UP001324115"/>
    </source>
</evidence>
<dbReference type="Proteomes" id="UP001324115">
    <property type="component" value="Unassembled WGS sequence"/>
</dbReference>
<comment type="subcellular location">
    <subcellularLocation>
        <location evidence="1">Membrane</location>
        <topology evidence="1">Single-pass type I membrane protein</topology>
    </subcellularLocation>
</comment>
<keyword evidence="13" id="KW-1185">Reference proteome</keyword>
<keyword evidence="9" id="KW-0325">Glycoprotein</keyword>
<dbReference type="AlphaFoldDB" id="A0AAN7IGK3"/>
<evidence type="ECO:0000256" key="4">
    <source>
        <dbReference type="ARBA" id="ARBA00022729"/>
    </source>
</evidence>
<evidence type="ECO:0000256" key="1">
    <source>
        <dbReference type="ARBA" id="ARBA00004479"/>
    </source>
</evidence>
<organism evidence="12 13">
    <name type="scientific">Quercus rubra</name>
    <name type="common">Northern red oak</name>
    <name type="synonym">Quercus borealis</name>
    <dbReference type="NCBI Taxonomy" id="3512"/>
    <lineage>
        <taxon>Eukaryota</taxon>
        <taxon>Viridiplantae</taxon>
        <taxon>Streptophyta</taxon>
        <taxon>Embryophyta</taxon>
        <taxon>Tracheophyta</taxon>
        <taxon>Spermatophyta</taxon>
        <taxon>Magnoliopsida</taxon>
        <taxon>eudicotyledons</taxon>
        <taxon>Gunneridae</taxon>
        <taxon>Pentapetalae</taxon>
        <taxon>rosids</taxon>
        <taxon>fabids</taxon>
        <taxon>Fagales</taxon>
        <taxon>Fagaceae</taxon>
        <taxon>Quercus</taxon>
    </lineage>
</organism>
<comment type="caution">
    <text evidence="12">The sequence shown here is derived from an EMBL/GenBank/DDBJ whole genome shotgun (WGS) entry which is preliminary data.</text>
</comment>
<keyword evidence="6" id="KW-1133">Transmembrane helix</keyword>
<dbReference type="PANTHER" id="PTHR48063:SF98">
    <property type="entry name" value="LRR RECEPTOR-LIKE SERINE_THREONINE-PROTEIN KINASE FLS2"/>
    <property type="match status" value="1"/>
</dbReference>
<evidence type="ECO:0000313" key="12">
    <source>
        <dbReference type="EMBL" id="KAK4575900.1"/>
    </source>
</evidence>
<reference evidence="12 13" key="1">
    <citation type="journal article" date="2023" name="G3 (Bethesda)">
        <title>A haplotype-resolved chromosome-scale genome for Quercus rubra L. provides insights into the genetics of adaptive traits for red oak species.</title>
        <authorList>
            <person name="Kapoor B."/>
            <person name="Jenkins J."/>
            <person name="Schmutz J."/>
            <person name="Zhebentyayeva T."/>
            <person name="Kuelheim C."/>
            <person name="Coggeshall M."/>
            <person name="Heim C."/>
            <person name="Lasky J.R."/>
            <person name="Leites L."/>
            <person name="Islam-Faridi N."/>
            <person name="Romero-Severson J."/>
            <person name="DeLeo V.L."/>
            <person name="Lucas S.M."/>
            <person name="Lazic D."/>
            <person name="Gailing O."/>
            <person name="Carlson J."/>
            <person name="Staton M."/>
        </authorList>
    </citation>
    <scope>NUCLEOTIDE SEQUENCE [LARGE SCALE GENOMIC DNA]</scope>
    <source>
        <strain evidence="12">Pseudo-F2</strain>
    </source>
</reference>
<dbReference type="Gene3D" id="3.80.10.10">
    <property type="entry name" value="Ribonuclease Inhibitor"/>
    <property type="match status" value="1"/>
</dbReference>
<feature type="chain" id="PRO_5043007363" description="Leucine-rich repeat-containing N-terminal plant-type domain-containing protein" evidence="10">
    <location>
        <begin position="24"/>
        <end position="198"/>
    </location>
</feature>
<keyword evidence="2" id="KW-0433">Leucine-rich repeat</keyword>
<keyword evidence="4 10" id="KW-0732">Signal</keyword>
<dbReference type="InterPro" id="IPR013210">
    <property type="entry name" value="LRR_N_plant-typ"/>
</dbReference>
<evidence type="ECO:0000259" key="11">
    <source>
        <dbReference type="Pfam" id="PF08263"/>
    </source>
</evidence>
<proteinExistence type="predicted"/>
<evidence type="ECO:0000256" key="8">
    <source>
        <dbReference type="ARBA" id="ARBA00023170"/>
    </source>
</evidence>
<dbReference type="EMBL" id="JAXUIC010000008">
    <property type="protein sequence ID" value="KAK4575900.1"/>
    <property type="molecule type" value="Genomic_DNA"/>
</dbReference>
<feature type="signal peptide" evidence="10">
    <location>
        <begin position="1"/>
        <end position="23"/>
    </location>
</feature>
<dbReference type="Pfam" id="PF08263">
    <property type="entry name" value="LRRNT_2"/>
    <property type="match status" value="1"/>
</dbReference>
<evidence type="ECO:0000256" key="10">
    <source>
        <dbReference type="SAM" id="SignalP"/>
    </source>
</evidence>
<evidence type="ECO:0000256" key="3">
    <source>
        <dbReference type="ARBA" id="ARBA00022692"/>
    </source>
</evidence>
<dbReference type="GO" id="GO:0016020">
    <property type="term" value="C:membrane"/>
    <property type="evidence" value="ECO:0007669"/>
    <property type="project" value="UniProtKB-SubCell"/>
</dbReference>
<keyword evidence="5" id="KW-0677">Repeat</keyword>
<dbReference type="PANTHER" id="PTHR48063">
    <property type="entry name" value="LRR RECEPTOR-LIKE KINASE"/>
    <property type="match status" value="1"/>
</dbReference>
<dbReference type="SUPFAM" id="SSF52058">
    <property type="entry name" value="L domain-like"/>
    <property type="match status" value="1"/>
</dbReference>
<dbReference type="Pfam" id="PF00560">
    <property type="entry name" value="LRR_1"/>
    <property type="match status" value="2"/>
</dbReference>
<dbReference type="InterPro" id="IPR001611">
    <property type="entry name" value="Leu-rich_rpt"/>
</dbReference>
<dbReference type="InterPro" id="IPR032675">
    <property type="entry name" value="LRR_dom_sf"/>
</dbReference>
<gene>
    <name evidence="12" type="ORF">RGQ29_026739</name>
</gene>
<evidence type="ECO:0000256" key="2">
    <source>
        <dbReference type="ARBA" id="ARBA00022614"/>
    </source>
</evidence>
<keyword evidence="3" id="KW-0812">Transmembrane</keyword>
<sequence>MDLFLRIRAVTLILLLGLLSIASINPKFSSGESDQVRCIESERQALLKFKQDLKDPLNRLVSWAGDGDCQWVGVVCHNVTGHVHELRLRSFPSVDDSASYDRSRLGGKINHSLLDLKHLIYLDLSYNDFGGSQTPKFLGSIENLRYLNLSNAGFGGLIPHELGNLSNLHYLNVGGYDYNLYVMNLQWLLVFHQYNTLK</sequence>
<evidence type="ECO:0000256" key="7">
    <source>
        <dbReference type="ARBA" id="ARBA00023136"/>
    </source>
</evidence>